<comment type="caution">
    <text evidence="2">The sequence shown here is derived from an EMBL/GenBank/DDBJ whole genome shotgun (WGS) entry which is preliminary data.</text>
</comment>
<dbReference type="SUPFAM" id="SSF52096">
    <property type="entry name" value="ClpP/crotonase"/>
    <property type="match status" value="1"/>
</dbReference>
<proteinExistence type="predicted"/>
<protein>
    <submittedName>
        <fullName evidence="2">Uncharacterized protein</fullName>
    </submittedName>
</protein>
<evidence type="ECO:0000313" key="2">
    <source>
        <dbReference type="EMBL" id="MBK7414579.1"/>
    </source>
</evidence>
<evidence type="ECO:0000313" key="3">
    <source>
        <dbReference type="Proteomes" id="UP000739411"/>
    </source>
</evidence>
<accession>A0A935JXX8</accession>
<organism evidence="2 3">
    <name type="scientific">Candidatus Dechloromonas phosphorivorans</name>
    <dbReference type="NCBI Taxonomy" id="2899244"/>
    <lineage>
        <taxon>Bacteria</taxon>
        <taxon>Pseudomonadati</taxon>
        <taxon>Pseudomonadota</taxon>
        <taxon>Betaproteobacteria</taxon>
        <taxon>Rhodocyclales</taxon>
        <taxon>Azonexaceae</taxon>
        <taxon>Dechloromonas</taxon>
    </lineage>
</organism>
<reference evidence="2 3" key="1">
    <citation type="submission" date="2020-10" db="EMBL/GenBank/DDBJ databases">
        <title>Connecting structure to function with the recovery of over 1000 high-quality activated sludge metagenome-assembled genomes encoding full-length rRNA genes using long-read sequencing.</title>
        <authorList>
            <person name="Singleton C.M."/>
            <person name="Petriglieri F."/>
            <person name="Kristensen J.M."/>
            <person name="Kirkegaard R.H."/>
            <person name="Michaelsen T.Y."/>
            <person name="Andersen M.H."/>
            <person name="Karst S.M."/>
            <person name="Dueholm M.S."/>
            <person name="Nielsen P.H."/>
            <person name="Albertsen M."/>
        </authorList>
    </citation>
    <scope>NUCLEOTIDE SEQUENCE [LARGE SCALE GENOMIC DNA]</scope>
    <source>
        <strain evidence="2">EsbW_18-Q3-R4-48_BATAC.463</strain>
    </source>
</reference>
<gene>
    <name evidence="2" type="ORF">IPJ38_05145</name>
</gene>
<dbReference type="InterPro" id="IPR029045">
    <property type="entry name" value="ClpP/crotonase-like_dom_sf"/>
</dbReference>
<feature type="region of interest" description="Disordered" evidence="1">
    <location>
        <begin position="17"/>
        <end position="40"/>
    </location>
</feature>
<dbReference type="EMBL" id="JADJMS010000010">
    <property type="protein sequence ID" value="MBK7414579.1"/>
    <property type="molecule type" value="Genomic_DNA"/>
</dbReference>
<evidence type="ECO:0000256" key="1">
    <source>
        <dbReference type="SAM" id="MobiDB-lite"/>
    </source>
</evidence>
<sequence>MVRIQKEKIDGVLVDLRNNGGGSLTEQSSPDRPVYRQWPC</sequence>
<dbReference type="Proteomes" id="UP000739411">
    <property type="component" value="Unassembled WGS sequence"/>
</dbReference>
<name>A0A935JXX8_9RHOO</name>
<dbReference type="Gene3D" id="3.90.226.10">
    <property type="entry name" value="2-enoyl-CoA Hydratase, Chain A, domain 1"/>
    <property type="match status" value="1"/>
</dbReference>
<dbReference type="AlphaFoldDB" id="A0A935JXX8"/>